<feature type="compositionally biased region" description="Polar residues" evidence="1">
    <location>
        <begin position="258"/>
        <end position="275"/>
    </location>
</feature>
<comment type="caution">
    <text evidence="2">The sequence shown here is derived from an EMBL/GenBank/DDBJ whole genome shotgun (WGS) entry which is preliminary data.</text>
</comment>
<sequence length="296" mass="31133">MSASVAFLQPVRLRSNLETGGLMTTRASLARGQGQGPFQGHVRKWQKKWLPVDSRSQNAKLELLKWVATEERATDNPGDRLQHIKPVEAASTPAQPSAPEPPKPPPAIPPSLPSSNNLASATEGDTEGTFARASEAATSEFEVTEMAEDSHRATTEDDMAIEGPPAASPSPMPDPDPMDTEEAQSLQPSAELPHQGDVMRSTPSEAASVPPDPGQQAASAGQHASEALAPAEALQHEGKFIAGQQVTGISAVPEVPSTVPQQQSSEPLHIPQQTEHGAGTGSTLEMPASTDQAMQH</sequence>
<dbReference type="Proteomes" id="UP001465755">
    <property type="component" value="Unassembled WGS sequence"/>
</dbReference>
<organism evidence="2 3">
    <name type="scientific">Symbiochloris irregularis</name>
    <dbReference type="NCBI Taxonomy" id="706552"/>
    <lineage>
        <taxon>Eukaryota</taxon>
        <taxon>Viridiplantae</taxon>
        <taxon>Chlorophyta</taxon>
        <taxon>core chlorophytes</taxon>
        <taxon>Trebouxiophyceae</taxon>
        <taxon>Trebouxiales</taxon>
        <taxon>Trebouxiaceae</taxon>
        <taxon>Symbiochloris</taxon>
    </lineage>
</organism>
<feature type="region of interest" description="Disordered" evidence="1">
    <location>
        <begin position="252"/>
        <end position="296"/>
    </location>
</feature>
<protein>
    <submittedName>
        <fullName evidence="2">Uncharacterized protein</fullName>
    </submittedName>
</protein>
<evidence type="ECO:0000313" key="2">
    <source>
        <dbReference type="EMBL" id="KAK9813419.1"/>
    </source>
</evidence>
<feature type="compositionally biased region" description="Pro residues" evidence="1">
    <location>
        <begin position="166"/>
        <end position="175"/>
    </location>
</feature>
<dbReference type="EMBL" id="JALJOQ010000005">
    <property type="protein sequence ID" value="KAK9813419.1"/>
    <property type="molecule type" value="Genomic_DNA"/>
</dbReference>
<feature type="compositionally biased region" description="Pro residues" evidence="1">
    <location>
        <begin position="96"/>
        <end position="112"/>
    </location>
</feature>
<feature type="compositionally biased region" description="Basic and acidic residues" evidence="1">
    <location>
        <begin position="70"/>
        <end position="86"/>
    </location>
</feature>
<feature type="compositionally biased region" description="Low complexity" evidence="1">
    <location>
        <begin position="214"/>
        <end position="229"/>
    </location>
</feature>
<dbReference type="AlphaFoldDB" id="A0AAW1Q007"/>
<feature type="region of interest" description="Disordered" evidence="1">
    <location>
        <begin position="70"/>
        <end position="236"/>
    </location>
</feature>
<name>A0AAW1Q007_9CHLO</name>
<gene>
    <name evidence="2" type="ORF">WJX73_007556</name>
</gene>
<evidence type="ECO:0000256" key="1">
    <source>
        <dbReference type="SAM" id="MobiDB-lite"/>
    </source>
</evidence>
<accession>A0AAW1Q007</accession>
<evidence type="ECO:0000313" key="3">
    <source>
        <dbReference type="Proteomes" id="UP001465755"/>
    </source>
</evidence>
<proteinExistence type="predicted"/>
<keyword evidence="3" id="KW-1185">Reference proteome</keyword>
<reference evidence="2 3" key="1">
    <citation type="journal article" date="2024" name="Nat. Commun.">
        <title>Phylogenomics reveals the evolutionary origins of lichenization in chlorophyte algae.</title>
        <authorList>
            <person name="Puginier C."/>
            <person name="Libourel C."/>
            <person name="Otte J."/>
            <person name="Skaloud P."/>
            <person name="Haon M."/>
            <person name="Grisel S."/>
            <person name="Petersen M."/>
            <person name="Berrin J.G."/>
            <person name="Delaux P.M."/>
            <person name="Dal Grande F."/>
            <person name="Keller J."/>
        </authorList>
    </citation>
    <scope>NUCLEOTIDE SEQUENCE [LARGE SCALE GENOMIC DNA]</scope>
    <source>
        <strain evidence="2 3">SAG 2036</strain>
    </source>
</reference>